<keyword evidence="1" id="KW-0472">Membrane</keyword>
<keyword evidence="1" id="KW-0812">Transmembrane</keyword>
<sequence length="102" mass="12332">MQNSYEHKVVKPNRKYDNFLTFVVLTVSLRMFDFFEKYINNNYIGWASTLVFFIVILALISKVNLSLKLRKLCERLKINIFMLYGTYIIIHFIIFMFIFKLD</sequence>
<dbReference type="Proteomes" id="UP000053681">
    <property type="component" value="Unassembled WGS sequence"/>
</dbReference>
<name>A0A0V8JPB6_9BACI</name>
<dbReference type="EMBL" id="LNQP01000013">
    <property type="protein sequence ID" value="KSU88898.1"/>
    <property type="molecule type" value="Genomic_DNA"/>
</dbReference>
<feature type="transmembrane region" description="Helical" evidence="1">
    <location>
        <begin position="81"/>
        <end position="99"/>
    </location>
</feature>
<feature type="transmembrane region" description="Helical" evidence="1">
    <location>
        <begin position="44"/>
        <end position="60"/>
    </location>
</feature>
<evidence type="ECO:0000313" key="3">
    <source>
        <dbReference type="Proteomes" id="UP000053681"/>
    </source>
</evidence>
<comment type="caution">
    <text evidence="2">The sequence shown here is derived from an EMBL/GenBank/DDBJ whole genome shotgun (WGS) entry which is preliminary data.</text>
</comment>
<proteinExistence type="predicted"/>
<gene>
    <name evidence="2" type="ORF">AS180_05200</name>
</gene>
<accession>A0A0V8JPB6</accession>
<evidence type="ECO:0000256" key="1">
    <source>
        <dbReference type="SAM" id="Phobius"/>
    </source>
</evidence>
<dbReference type="AlphaFoldDB" id="A0A0V8JPB6"/>
<keyword evidence="1" id="KW-1133">Transmembrane helix</keyword>
<evidence type="ECO:0000313" key="2">
    <source>
        <dbReference type="EMBL" id="KSU88898.1"/>
    </source>
</evidence>
<reference evidence="2 3" key="1">
    <citation type="submission" date="2015-11" db="EMBL/GenBank/DDBJ databases">
        <title>Bacillus caseinolyticus sp nov.</title>
        <authorList>
            <person name="Dastager S.G."/>
            <person name="Mawlankar R."/>
        </authorList>
    </citation>
    <scope>NUCLEOTIDE SEQUENCE [LARGE SCALE GENOMIC DNA]</scope>
    <source>
        <strain evidence="2 3">SGD-V-76</strain>
    </source>
</reference>
<organism evidence="2 3">
    <name type="scientific">Priestia veravalensis</name>
    <dbReference type="NCBI Taxonomy" id="1414648"/>
    <lineage>
        <taxon>Bacteria</taxon>
        <taxon>Bacillati</taxon>
        <taxon>Bacillota</taxon>
        <taxon>Bacilli</taxon>
        <taxon>Bacillales</taxon>
        <taxon>Bacillaceae</taxon>
        <taxon>Priestia</taxon>
    </lineage>
</organism>
<protein>
    <submittedName>
        <fullName evidence="2">Uncharacterized protein</fullName>
    </submittedName>
</protein>
<keyword evidence="3" id="KW-1185">Reference proteome</keyword>